<dbReference type="Proteomes" id="UP000460257">
    <property type="component" value="Unassembled WGS sequence"/>
</dbReference>
<evidence type="ECO:0000256" key="1">
    <source>
        <dbReference type="SAM" id="Phobius"/>
    </source>
</evidence>
<keyword evidence="1" id="KW-0472">Membrane</keyword>
<feature type="transmembrane region" description="Helical" evidence="1">
    <location>
        <begin position="9"/>
        <end position="29"/>
    </location>
</feature>
<feature type="transmembrane region" description="Helical" evidence="1">
    <location>
        <begin position="49"/>
        <end position="71"/>
    </location>
</feature>
<keyword evidence="1" id="KW-1133">Transmembrane helix</keyword>
<keyword evidence="3" id="KW-1185">Reference proteome</keyword>
<gene>
    <name evidence="2" type="ORF">FRC54_02295</name>
</gene>
<accession>A0A6N7IX12</accession>
<evidence type="ECO:0000313" key="3">
    <source>
        <dbReference type="Proteomes" id="UP000460257"/>
    </source>
</evidence>
<protein>
    <recommendedName>
        <fullName evidence="4">DUF2798 domain-containing protein</fullName>
    </recommendedName>
</protein>
<organism evidence="2 3">
    <name type="scientific">Candidatus Weimeria bifida</name>
    <dbReference type="NCBI Taxonomy" id="2599074"/>
    <lineage>
        <taxon>Bacteria</taxon>
        <taxon>Bacillati</taxon>
        <taxon>Bacillota</taxon>
        <taxon>Clostridia</taxon>
        <taxon>Lachnospirales</taxon>
        <taxon>Lachnospiraceae</taxon>
        <taxon>Candidatus Weimeria</taxon>
    </lineage>
</organism>
<keyword evidence="1" id="KW-0812">Transmembrane</keyword>
<name>A0A6N7IX12_9FIRM</name>
<dbReference type="AlphaFoldDB" id="A0A6N7IX12"/>
<dbReference type="EMBL" id="VOGC01000002">
    <property type="protein sequence ID" value="MQN00811.1"/>
    <property type="molecule type" value="Genomic_DNA"/>
</dbReference>
<evidence type="ECO:0008006" key="4">
    <source>
        <dbReference type="Google" id="ProtNLM"/>
    </source>
</evidence>
<feature type="transmembrane region" description="Helical" evidence="1">
    <location>
        <begin position="102"/>
        <end position="121"/>
    </location>
</feature>
<sequence length="168" mass="18747">MPKTKIQGVVFGLIMSYAMAYGMEVYNVAIKEGFNLNIGGFSTMTNHVFLDALIEASYMGIFVFITSSLWGNRIGAAFAARHTNPETDNPYFCRVMRQAGTVAIMCPTMSMIASILFNVILAHQPICNLPAIWVGTVIKNLPMAFFWNMFAAAPFTHWLFGKIFPEKK</sequence>
<feature type="transmembrane region" description="Helical" evidence="1">
    <location>
        <begin position="141"/>
        <end position="160"/>
    </location>
</feature>
<evidence type="ECO:0000313" key="2">
    <source>
        <dbReference type="EMBL" id="MQN00811.1"/>
    </source>
</evidence>
<comment type="caution">
    <text evidence="2">The sequence shown here is derived from an EMBL/GenBank/DDBJ whole genome shotgun (WGS) entry which is preliminary data.</text>
</comment>
<reference evidence="2" key="1">
    <citation type="journal article" date="2020" name="Appl. Environ. Microbiol.">
        <title>Medium-Chain Fatty Acid Synthesis by 'Candidatus Weimeria bifida' gen. nov., sp. nov., and 'Candidatus Pseudoramibacter fermentans' sp. nov.</title>
        <authorList>
            <person name="Scarborough M.J."/>
            <person name="Myers K.S."/>
            <person name="Donohue T.J."/>
            <person name="Noguera D.R."/>
        </authorList>
    </citation>
    <scope>NUCLEOTIDE SEQUENCE</scope>
    <source>
        <strain evidence="2">LCO1.1</strain>
    </source>
</reference>
<proteinExistence type="predicted"/>